<evidence type="ECO:0000313" key="2">
    <source>
        <dbReference type="Proteomes" id="UP001165292"/>
    </source>
</evidence>
<reference evidence="1" key="1">
    <citation type="submission" date="2022-06" db="EMBL/GenBank/DDBJ databases">
        <title>Detection of beta-lactamases in bacteria of animal origin.</title>
        <authorList>
            <person name="Mlynarcik P."/>
            <person name="Zdarska V."/>
            <person name="Chudobova H."/>
            <person name="Prochazkova P."/>
            <person name="Hricova K."/>
            <person name="Mezerova K."/>
            <person name="Bardon J."/>
            <person name="Dolejska M."/>
            <person name="Sukkar I."/>
            <person name="Kolar M."/>
        </authorList>
    </citation>
    <scope>NUCLEOTIDE SEQUENCE</scope>
    <source>
        <strain evidence="1">S 300-3</strain>
    </source>
</reference>
<dbReference type="AlphaFoldDB" id="A0AA41WIE9"/>
<sequence>MPGISHVAHTFLAFLTDLKLRRAPSLSELSRLRNGFEGWLKIELYLWLIERYGLRAGDDVGVEYKVWLDQRRGQMDRATKQCDLWVRDAEAPGYYHYIELKVPFANYNQGKLFLSASDDFWYMSRLLASNQSAATGSAILLGAGFDEHAWRRAIDEAVAYAGNDPAQVQLEVNTLTLDAAPPLQWAVMTKVYPSRSVSLVPSAEIVPLPVS</sequence>
<accession>A0AA41WIE9</accession>
<dbReference type="RefSeq" id="WP_253163765.1">
    <property type="nucleotide sequence ID" value="NZ_DAMBXH010000013.1"/>
</dbReference>
<dbReference type="Proteomes" id="UP001165292">
    <property type="component" value="Unassembled WGS sequence"/>
</dbReference>
<organism evidence="1 2">
    <name type="scientific">Stutzerimonas nitrititolerans</name>
    <dbReference type="NCBI Taxonomy" id="2482751"/>
    <lineage>
        <taxon>Bacteria</taxon>
        <taxon>Pseudomonadati</taxon>
        <taxon>Pseudomonadota</taxon>
        <taxon>Gammaproteobacteria</taxon>
        <taxon>Pseudomonadales</taxon>
        <taxon>Pseudomonadaceae</taxon>
        <taxon>Stutzerimonas</taxon>
    </lineage>
</organism>
<comment type="caution">
    <text evidence="1">The sequence shown here is derived from an EMBL/GenBank/DDBJ whole genome shotgun (WGS) entry which is preliminary data.</text>
</comment>
<proteinExistence type="predicted"/>
<evidence type="ECO:0000313" key="1">
    <source>
        <dbReference type="EMBL" id="MCO7546059.1"/>
    </source>
</evidence>
<name>A0AA41WIE9_9GAMM</name>
<dbReference type="EMBL" id="JAMYBS010000019">
    <property type="protein sequence ID" value="MCO7546059.1"/>
    <property type="molecule type" value="Genomic_DNA"/>
</dbReference>
<gene>
    <name evidence="1" type="ORF">NJF43_14975</name>
</gene>
<protein>
    <submittedName>
        <fullName evidence="1">Uncharacterized protein</fullName>
    </submittedName>
</protein>